<dbReference type="AlphaFoldDB" id="A0A7S4DWW7"/>
<feature type="chain" id="PRO_5031262363" evidence="1">
    <location>
        <begin position="20"/>
        <end position="325"/>
    </location>
</feature>
<gene>
    <name evidence="2" type="ORF">LGLO00237_LOCUS28119</name>
</gene>
<accession>A0A7S4DWW7</accession>
<evidence type="ECO:0000313" key="2">
    <source>
        <dbReference type="EMBL" id="CAE0676341.1"/>
    </source>
</evidence>
<keyword evidence="1" id="KW-0732">Signal</keyword>
<sequence length="325" mass="37345">MRSSGFVSVLFLAAAHTSAVWVNKTEEGASVLKDNKPLRIFMCITGQSARLETGSKLNKFVKVNYEKGHVIDLVAILDHTETPHFVNNLHVGEEDPKANRISSFEPYTNVLKDIKFHQPDAPEVPERYRDQLMRDHKPGVDPNERAQNHIRQFTAIQRCYDEMRELEFQNGARYDEILRIRDDAYILAPFTLISEMDDKPDILANHCDNWKGLNDKAVLMTRSAADVYFPGFLKEVYLNGPRDTFINNPETLTYSFLTHEGMNLKQSGMDMPVTCLRGSVSDSTGCLHMRTMNCWHDLFKEMNFSVEKDASLPWCEEDIEINYNE</sequence>
<evidence type="ECO:0000256" key="1">
    <source>
        <dbReference type="SAM" id="SignalP"/>
    </source>
</evidence>
<feature type="signal peptide" evidence="1">
    <location>
        <begin position="1"/>
        <end position="19"/>
    </location>
</feature>
<dbReference type="EMBL" id="HBIV01039604">
    <property type="protein sequence ID" value="CAE0676341.1"/>
    <property type="molecule type" value="Transcribed_RNA"/>
</dbReference>
<protein>
    <submittedName>
        <fullName evidence="2">Uncharacterized protein</fullName>
    </submittedName>
</protein>
<reference evidence="2" key="1">
    <citation type="submission" date="2021-01" db="EMBL/GenBank/DDBJ databases">
        <authorList>
            <person name="Corre E."/>
            <person name="Pelletier E."/>
            <person name="Niang G."/>
            <person name="Scheremetjew M."/>
            <person name="Finn R."/>
            <person name="Kale V."/>
            <person name="Holt S."/>
            <person name="Cochrane G."/>
            <person name="Meng A."/>
            <person name="Brown T."/>
            <person name="Cohen L."/>
        </authorList>
    </citation>
    <scope>NUCLEOTIDE SEQUENCE</scope>
    <source>
        <strain evidence="2">CCCM811</strain>
    </source>
</reference>
<organism evidence="2">
    <name type="scientific">Lotharella globosa</name>
    <dbReference type="NCBI Taxonomy" id="91324"/>
    <lineage>
        <taxon>Eukaryota</taxon>
        <taxon>Sar</taxon>
        <taxon>Rhizaria</taxon>
        <taxon>Cercozoa</taxon>
        <taxon>Chlorarachniophyceae</taxon>
        <taxon>Lotharella</taxon>
    </lineage>
</organism>
<name>A0A7S4DWW7_9EUKA</name>
<proteinExistence type="predicted"/>